<feature type="compositionally biased region" description="Basic residues" evidence="1">
    <location>
        <begin position="94"/>
        <end position="108"/>
    </location>
</feature>
<sequence>IVVGGHSPSDPMKTPSSNQRFFQSISFGDCAGTLALGGQRPSNPNKKIQRSPKPVVPHTCLLPVTAPSGLVTLSQPCEALGPSSGAHSPPPGPHKLRTAAASRRRHKNISTCHQVDRQSAQTPDPSGMARRPFDIVVITSPDAQSARSVLGLIKSSCGGDLELGEDSGKGGCFDADDLAFQTPDGTIFVSSCDPFGARLGSGGGTIAALSEADEIHSKLNGDSNNSRPTVLICHAGGESSR</sequence>
<evidence type="ECO:0000313" key="3">
    <source>
        <dbReference type="Proteomes" id="UP000266841"/>
    </source>
</evidence>
<organism evidence="2 3">
    <name type="scientific">Thalassiosira oceanica</name>
    <name type="common">Marine diatom</name>
    <dbReference type="NCBI Taxonomy" id="159749"/>
    <lineage>
        <taxon>Eukaryota</taxon>
        <taxon>Sar</taxon>
        <taxon>Stramenopiles</taxon>
        <taxon>Ochrophyta</taxon>
        <taxon>Bacillariophyta</taxon>
        <taxon>Coscinodiscophyceae</taxon>
        <taxon>Thalassiosirophycidae</taxon>
        <taxon>Thalassiosirales</taxon>
        <taxon>Thalassiosiraceae</taxon>
        <taxon>Thalassiosira</taxon>
    </lineage>
</organism>
<feature type="region of interest" description="Disordered" evidence="1">
    <location>
        <begin position="80"/>
        <end position="129"/>
    </location>
</feature>
<reference evidence="2 3" key="1">
    <citation type="journal article" date="2012" name="Genome Biol.">
        <title>Genome and low-iron response of an oceanic diatom adapted to chronic iron limitation.</title>
        <authorList>
            <person name="Lommer M."/>
            <person name="Specht M."/>
            <person name="Roy A.S."/>
            <person name="Kraemer L."/>
            <person name="Andreson R."/>
            <person name="Gutowska M.A."/>
            <person name="Wolf J."/>
            <person name="Bergner S.V."/>
            <person name="Schilhabel M.B."/>
            <person name="Klostermeier U.C."/>
            <person name="Beiko R.G."/>
            <person name="Rosenstiel P."/>
            <person name="Hippler M."/>
            <person name="Laroche J."/>
        </authorList>
    </citation>
    <scope>NUCLEOTIDE SEQUENCE [LARGE SCALE GENOMIC DNA]</scope>
    <source>
        <strain evidence="2 3">CCMP1005</strain>
    </source>
</reference>
<keyword evidence="3" id="KW-1185">Reference proteome</keyword>
<feature type="non-terminal residue" evidence="2">
    <location>
        <position position="1"/>
    </location>
</feature>
<accession>K0RSR4</accession>
<name>K0RSR4_THAOC</name>
<evidence type="ECO:0000256" key="1">
    <source>
        <dbReference type="SAM" id="MobiDB-lite"/>
    </source>
</evidence>
<gene>
    <name evidence="2" type="ORF">THAOC_24126</name>
</gene>
<feature type="compositionally biased region" description="Polar residues" evidence="1">
    <location>
        <begin position="109"/>
        <end position="124"/>
    </location>
</feature>
<evidence type="ECO:0000313" key="2">
    <source>
        <dbReference type="EMBL" id="EJK56055.1"/>
    </source>
</evidence>
<dbReference type="AlphaFoldDB" id="K0RSR4"/>
<comment type="caution">
    <text evidence="2">The sequence shown here is derived from an EMBL/GenBank/DDBJ whole genome shotgun (WGS) entry which is preliminary data.</text>
</comment>
<feature type="region of interest" description="Disordered" evidence="1">
    <location>
        <begin position="33"/>
        <end position="55"/>
    </location>
</feature>
<dbReference type="OrthoDB" id="271303at2759"/>
<proteinExistence type="predicted"/>
<dbReference type="Proteomes" id="UP000266841">
    <property type="component" value="Unassembled WGS sequence"/>
</dbReference>
<protein>
    <submittedName>
        <fullName evidence="2">Uncharacterized protein</fullName>
    </submittedName>
</protein>
<dbReference type="EMBL" id="AGNL01032527">
    <property type="protein sequence ID" value="EJK56055.1"/>
    <property type="molecule type" value="Genomic_DNA"/>
</dbReference>